<evidence type="ECO:0000313" key="5">
    <source>
        <dbReference type="Proteomes" id="UP000030635"/>
    </source>
</evidence>
<dbReference type="RefSeq" id="WP_039312021.1">
    <property type="nucleotide sequence ID" value="NZ_CP006905.1"/>
</dbReference>
<keyword evidence="3" id="KW-0812">Transmembrane</keyword>
<keyword evidence="1" id="KW-0378">Hydrolase</keyword>
<dbReference type="InterPro" id="IPR023365">
    <property type="entry name" value="Sortase_dom-sf"/>
</dbReference>
<evidence type="ECO:0000256" key="3">
    <source>
        <dbReference type="SAM" id="Phobius"/>
    </source>
</evidence>
<accession>A0A0A7FYJ7</accession>
<dbReference type="EMBL" id="CP006905">
    <property type="protein sequence ID" value="AIY83886.1"/>
    <property type="molecule type" value="Genomic_DNA"/>
</dbReference>
<dbReference type="KEGG" id="cbv:U729_908"/>
<organism evidence="4 5">
    <name type="scientific">Clostridium baratii str. Sullivan</name>
    <dbReference type="NCBI Taxonomy" id="1415775"/>
    <lineage>
        <taxon>Bacteria</taxon>
        <taxon>Bacillati</taxon>
        <taxon>Bacillota</taxon>
        <taxon>Clostridia</taxon>
        <taxon>Eubacteriales</taxon>
        <taxon>Clostridiaceae</taxon>
        <taxon>Clostridium</taxon>
    </lineage>
</organism>
<dbReference type="InterPro" id="IPR005754">
    <property type="entry name" value="Sortase"/>
</dbReference>
<keyword evidence="5" id="KW-1185">Reference proteome</keyword>
<dbReference type="STRING" id="1561.NPD11_2084"/>
<dbReference type="AlphaFoldDB" id="A0A0A7FYJ7"/>
<dbReference type="OrthoDB" id="1648028at2"/>
<dbReference type="CDD" id="cd05828">
    <property type="entry name" value="Sortase_D_1"/>
    <property type="match status" value="1"/>
</dbReference>
<evidence type="ECO:0000313" key="4">
    <source>
        <dbReference type="EMBL" id="AIY83886.1"/>
    </source>
</evidence>
<keyword evidence="3" id="KW-1133">Transmembrane helix</keyword>
<protein>
    <submittedName>
        <fullName evidence="4">Sortase family protein</fullName>
    </submittedName>
</protein>
<proteinExistence type="predicted"/>
<feature type="active site" description="Acyl-thioester intermediate" evidence="2">
    <location>
        <position position="184"/>
    </location>
</feature>
<name>A0A0A7FYJ7_9CLOT</name>
<dbReference type="Gene3D" id="2.40.260.10">
    <property type="entry name" value="Sortase"/>
    <property type="match status" value="1"/>
</dbReference>
<feature type="transmembrane region" description="Helical" evidence="3">
    <location>
        <begin position="12"/>
        <end position="32"/>
    </location>
</feature>
<gene>
    <name evidence="4" type="ORF">U729_908</name>
</gene>
<dbReference type="Proteomes" id="UP000030635">
    <property type="component" value="Chromosome"/>
</dbReference>
<reference evidence="4 5" key="1">
    <citation type="journal article" date="2015" name="Infect. Genet. Evol.">
        <title>Genomic sequences of six botulinum neurotoxin-producing strains representing three clostridial species illustrate the mobility and diversity of botulinum neurotoxin genes.</title>
        <authorList>
            <person name="Smith T.J."/>
            <person name="Hill K.K."/>
            <person name="Xie G."/>
            <person name="Foley B.T."/>
            <person name="Williamson C.H."/>
            <person name="Foster J.T."/>
            <person name="Johnson S.L."/>
            <person name="Chertkov O."/>
            <person name="Teshima H."/>
            <person name="Gibbons H.S."/>
            <person name="Johnsky L.A."/>
            <person name="Karavis M.A."/>
            <person name="Smith L.A."/>
        </authorList>
    </citation>
    <scope>NUCLEOTIDE SEQUENCE [LARGE SCALE GENOMIC DNA]</scope>
    <source>
        <strain evidence="4">Sullivan</strain>
    </source>
</reference>
<dbReference type="Pfam" id="PF04203">
    <property type="entry name" value="Sortase"/>
    <property type="match status" value="1"/>
</dbReference>
<dbReference type="HOGENOM" id="CLU_045680_8_2_9"/>
<evidence type="ECO:0000256" key="1">
    <source>
        <dbReference type="ARBA" id="ARBA00022801"/>
    </source>
</evidence>
<feature type="active site" description="Proton donor/acceptor" evidence="2">
    <location>
        <position position="127"/>
    </location>
</feature>
<dbReference type="InterPro" id="IPR041999">
    <property type="entry name" value="Sortase_D_1"/>
</dbReference>
<dbReference type="SUPFAM" id="SSF63817">
    <property type="entry name" value="Sortase"/>
    <property type="match status" value="1"/>
</dbReference>
<keyword evidence="3" id="KW-0472">Membrane</keyword>
<evidence type="ECO:0000256" key="2">
    <source>
        <dbReference type="PIRSR" id="PIRSR605754-1"/>
    </source>
</evidence>
<sequence>MKGTGKKKSKFVTILGVLLVICGLALIAYPFIEIKLDEKDISKNISEWDRKKVEVAKDVKTNNKGNQKYPTVNIDGKDIIGKIIVVKTGEQIPILMGATEENLRGGATLYDNGVFPGEEGTAIVLGHRETTFGFLEDVNIGDEIDVETVTGTYKFKLKKTYITNPEDKSILAQEKDLNLTLVTCYPFRYVGPAPDRFIAKLELIK</sequence>
<dbReference type="eggNOG" id="COG3764">
    <property type="taxonomic scope" value="Bacteria"/>
</dbReference>
<dbReference type="GO" id="GO:0016787">
    <property type="term" value="F:hydrolase activity"/>
    <property type="evidence" value="ECO:0007669"/>
    <property type="project" value="UniProtKB-KW"/>
</dbReference>
<dbReference type="NCBIfam" id="TIGR01076">
    <property type="entry name" value="sortase_fam"/>
    <property type="match status" value="1"/>
</dbReference>